<evidence type="ECO:0000256" key="6">
    <source>
        <dbReference type="ARBA" id="ARBA00023128"/>
    </source>
</evidence>
<keyword evidence="2 8" id="KW-0138">CF(0)</keyword>
<dbReference type="GO" id="GO:0015078">
    <property type="term" value="F:proton transmembrane transporter activity"/>
    <property type="evidence" value="ECO:0007669"/>
    <property type="project" value="UniProtKB-UniRule"/>
</dbReference>
<dbReference type="InterPro" id="IPR013837">
    <property type="entry name" value="ATP_synth_F0_suB"/>
</dbReference>
<dbReference type="Pfam" id="PF05405">
    <property type="entry name" value="Mt_ATP-synt_B"/>
    <property type="match status" value="1"/>
</dbReference>
<feature type="region of interest" description="Disordered" evidence="9">
    <location>
        <begin position="1"/>
        <end position="24"/>
    </location>
</feature>
<comment type="similarity">
    <text evidence="8">Belongs to the eukaryotic ATPase B chain family.</text>
</comment>
<keyword evidence="1 8" id="KW-0813">Transport</keyword>
<comment type="subcellular location">
    <subcellularLocation>
        <location evidence="8">Mitochondrion</location>
    </subcellularLocation>
    <subcellularLocation>
        <location evidence="8">Mitochondrion inner membrane</location>
    </subcellularLocation>
</comment>
<evidence type="ECO:0000256" key="7">
    <source>
        <dbReference type="ARBA" id="ARBA00023136"/>
    </source>
</evidence>
<protein>
    <recommendedName>
        <fullName evidence="8">ATP synthase subunit b</fullName>
    </recommendedName>
</protein>
<keyword evidence="6 8" id="KW-0496">Mitochondrion</keyword>
<dbReference type="GO" id="GO:0005743">
    <property type="term" value="C:mitochondrial inner membrane"/>
    <property type="evidence" value="ECO:0007669"/>
    <property type="project" value="UniProtKB-SubCell"/>
</dbReference>
<evidence type="ECO:0000256" key="8">
    <source>
        <dbReference type="RuleBase" id="RU368017"/>
    </source>
</evidence>
<gene>
    <name evidence="10" type="ORF">ACOF00016_LOCUS10554</name>
</gene>
<evidence type="ECO:0000313" key="10">
    <source>
        <dbReference type="EMBL" id="CAE0413297.1"/>
    </source>
</evidence>
<dbReference type="PANTHER" id="PTHR12733">
    <property type="entry name" value="MITOCHONDRIAL ATP SYNTHASE B CHAIN"/>
    <property type="match status" value="1"/>
</dbReference>
<evidence type="ECO:0000256" key="1">
    <source>
        <dbReference type="ARBA" id="ARBA00022448"/>
    </source>
</evidence>
<dbReference type="GO" id="GO:0045259">
    <property type="term" value="C:proton-transporting ATP synthase complex"/>
    <property type="evidence" value="ECO:0007669"/>
    <property type="project" value="UniProtKB-KW"/>
</dbReference>
<evidence type="ECO:0000256" key="5">
    <source>
        <dbReference type="ARBA" id="ARBA00023065"/>
    </source>
</evidence>
<comment type="function">
    <text evidence="8">Subunit b, of the mitochondrial membrane ATP synthase complex (F(1)F(0) ATP synthase or Complex V) that produces ATP from ADP in the presence of a proton gradient across the membrane which is generated by electron transport complexes of the respiratory chain. ATP synthase complex consist of a soluble F(1) head domain - the catalytic core - and a membrane F(1) domain - the membrane proton channel. These two domains are linked by a central stalk rotating inside the F(1) region and a stationary peripheral stalk. During catalysis, ATP synthesis in the catalytic domain of F(1) is coupled via a rotary mechanism of the central stalk subunits to proton translocation. In vivo, can only synthesize ATP although its ATP hydrolase activity can be activated artificially in vitro. Part of the complex F(0) domain. Part of the complex F(0) domain and the peripheric stalk, which acts as a stator to hold the catalytic alpha(3)beta(3) subcomplex and subunit a/ATP6 static relative to the rotary elements.</text>
</comment>
<keyword evidence="4 8" id="KW-0999">Mitochondrion inner membrane</keyword>
<evidence type="ECO:0000256" key="2">
    <source>
        <dbReference type="ARBA" id="ARBA00022547"/>
    </source>
</evidence>
<evidence type="ECO:0000256" key="3">
    <source>
        <dbReference type="ARBA" id="ARBA00022781"/>
    </source>
</evidence>
<dbReference type="GO" id="GO:0015986">
    <property type="term" value="P:proton motive force-driven ATP synthesis"/>
    <property type="evidence" value="ECO:0007669"/>
    <property type="project" value="UniProtKB-UniRule"/>
</dbReference>
<keyword evidence="5 8" id="KW-0406">Ion transport</keyword>
<evidence type="ECO:0000256" key="4">
    <source>
        <dbReference type="ARBA" id="ARBA00022792"/>
    </source>
</evidence>
<keyword evidence="7 8" id="KW-0472">Membrane</keyword>
<dbReference type="EMBL" id="HBIM01012943">
    <property type="protein sequence ID" value="CAE0413297.1"/>
    <property type="molecule type" value="Transcribed_RNA"/>
</dbReference>
<dbReference type="InterPro" id="IPR008688">
    <property type="entry name" value="ATP_synth_Bsub_B/MI25"/>
</dbReference>
<keyword evidence="3 8" id="KW-0375">Hydrogen ion transport</keyword>
<comment type="subunit">
    <text evidence="8">F-type ATPases have 2 components, CF(1) - the catalytic core - and CF(0) - the membrane proton channel. CF(1) and CF(0) have multiple subunits.</text>
</comment>
<accession>A0A7S3LAT6</accession>
<proteinExistence type="inferred from homology"/>
<reference evidence="10" key="1">
    <citation type="submission" date="2021-01" db="EMBL/GenBank/DDBJ databases">
        <authorList>
            <person name="Corre E."/>
            <person name="Pelletier E."/>
            <person name="Niang G."/>
            <person name="Scheremetjew M."/>
            <person name="Finn R."/>
            <person name="Kale V."/>
            <person name="Holt S."/>
            <person name="Cochrane G."/>
            <person name="Meng A."/>
            <person name="Brown T."/>
            <person name="Cohen L."/>
        </authorList>
    </citation>
    <scope>NUCLEOTIDE SEQUENCE</scope>
    <source>
        <strain evidence="10">CCMP127</strain>
    </source>
</reference>
<name>A0A7S3LAT6_9STRA</name>
<organism evidence="10">
    <name type="scientific">Amphora coffeiformis</name>
    <dbReference type="NCBI Taxonomy" id="265554"/>
    <lineage>
        <taxon>Eukaryota</taxon>
        <taxon>Sar</taxon>
        <taxon>Stramenopiles</taxon>
        <taxon>Ochrophyta</taxon>
        <taxon>Bacillariophyta</taxon>
        <taxon>Bacillariophyceae</taxon>
        <taxon>Bacillariophycidae</taxon>
        <taxon>Thalassiophysales</taxon>
        <taxon>Catenulaceae</taxon>
        <taxon>Amphora</taxon>
    </lineage>
</organism>
<dbReference type="PANTHER" id="PTHR12733:SF3">
    <property type="entry name" value="ATP SYNTHASE F(0) COMPLEX SUBUNIT B1, MITOCHONDRIAL"/>
    <property type="match status" value="1"/>
</dbReference>
<sequence>MFRAAGSQLIRHSRTASRQSLPGLAPSVNFHASLPRAKEEEAVPEAKSSSWDPLYALPLGIALAVPAIQYEWYLVNEETQLMACFIAFTSIIYKQFGGVIQEALEADGKRVLAEHNAAEDQVISSLKVSIENIKSQESLADEITAVKALKAETYAKLNKVGEVKPLYDFKAQVEKLLSMISHEEAVMQEKGKTTLMAEATEAVKKSFAENADLKKAALTSAIAALKGTKSGTKDPVQSAYLAFFANKKKATAKVDAAAEAAAAREAIVMKLNSTAMNEGYYFQFDASGKPKMVV</sequence>
<dbReference type="AlphaFoldDB" id="A0A7S3LAT6"/>
<evidence type="ECO:0000256" key="9">
    <source>
        <dbReference type="SAM" id="MobiDB-lite"/>
    </source>
</evidence>